<dbReference type="Gene3D" id="1.10.10.10">
    <property type="entry name" value="Winged helix-like DNA-binding domain superfamily/Winged helix DNA-binding domain"/>
    <property type="match status" value="1"/>
</dbReference>
<dbReference type="PANTHER" id="PTHR33202">
    <property type="entry name" value="ZINC UPTAKE REGULATION PROTEIN"/>
    <property type="match status" value="1"/>
</dbReference>
<evidence type="ECO:0000256" key="6">
    <source>
        <dbReference type="ARBA" id="ARBA00023163"/>
    </source>
</evidence>
<sequence>MQINDTCCPHNHEHCITNALDQAEKLCQKQGARLTPLRRQVLELVWQSHKPVGAYDILAMLSQTQERNAAPPTVYRALDFLQTQGLVHRIASLNAYIGCPHPEQPHESSFLICEQCRTTVELDNAVISTAIAQATDTSGFLINHSNVELTGLCPNCRKPD</sequence>
<dbReference type="InterPro" id="IPR036390">
    <property type="entry name" value="WH_DNA-bd_sf"/>
</dbReference>
<evidence type="ECO:0000256" key="2">
    <source>
        <dbReference type="ARBA" id="ARBA00022491"/>
    </source>
</evidence>
<protein>
    <submittedName>
        <fullName evidence="7">Zinc uptake transcriptional repressor Zur</fullName>
    </submittedName>
</protein>
<dbReference type="Proteomes" id="UP001500604">
    <property type="component" value="Unassembled WGS sequence"/>
</dbReference>
<dbReference type="Pfam" id="PF01475">
    <property type="entry name" value="FUR"/>
    <property type="match status" value="1"/>
</dbReference>
<accession>A0ABP8V571</accession>
<name>A0ABP8V571_9GAMM</name>
<organism evidence="7 8">
    <name type="scientific">Kistimonas scapharcae</name>
    <dbReference type="NCBI Taxonomy" id="1036133"/>
    <lineage>
        <taxon>Bacteria</taxon>
        <taxon>Pseudomonadati</taxon>
        <taxon>Pseudomonadota</taxon>
        <taxon>Gammaproteobacteria</taxon>
        <taxon>Oceanospirillales</taxon>
        <taxon>Endozoicomonadaceae</taxon>
        <taxon>Kistimonas</taxon>
    </lineage>
</organism>
<keyword evidence="3" id="KW-0862">Zinc</keyword>
<gene>
    <name evidence="7" type="primary">zur</name>
    <name evidence="7" type="ORF">GCM10023116_36920</name>
</gene>
<keyword evidence="6" id="KW-0804">Transcription</keyword>
<evidence type="ECO:0000256" key="3">
    <source>
        <dbReference type="ARBA" id="ARBA00022833"/>
    </source>
</evidence>
<dbReference type="InterPro" id="IPR043135">
    <property type="entry name" value="Fur_C"/>
</dbReference>
<dbReference type="SUPFAM" id="SSF46785">
    <property type="entry name" value="Winged helix' DNA-binding domain"/>
    <property type="match status" value="1"/>
</dbReference>
<evidence type="ECO:0000256" key="1">
    <source>
        <dbReference type="ARBA" id="ARBA00007957"/>
    </source>
</evidence>
<dbReference type="InterPro" id="IPR002481">
    <property type="entry name" value="FUR"/>
</dbReference>
<keyword evidence="8" id="KW-1185">Reference proteome</keyword>
<dbReference type="PANTHER" id="PTHR33202:SF6">
    <property type="entry name" value="ZINC UPTAKE REGULATION PROTEIN"/>
    <property type="match status" value="1"/>
</dbReference>
<comment type="caution">
    <text evidence="7">The sequence shown here is derived from an EMBL/GenBank/DDBJ whole genome shotgun (WGS) entry which is preliminary data.</text>
</comment>
<proteinExistence type="inferred from homology"/>
<evidence type="ECO:0000313" key="7">
    <source>
        <dbReference type="EMBL" id="GAA4651408.1"/>
    </source>
</evidence>
<keyword evidence="5" id="KW-0238">DNA-binding</keyword>
<reference evidence="8" key="1">
    <citation type="journal article" date="2019" name="Int. J. Syst. Evol. Microbiol.">
        <title>The Global Catalogue of Microorganisms (GCM) 10K type strain sequencing project: providing services to taxonomists for standard genome sequencing and annotation.</title>
        <authorList>
            <consortium name="The Broad Institute Genomics Platform"/>
            <consortium name="The Broad Institute Genome Sequencing Center for Infectious Disease"/>
            <person name="Wu L."/>
            <person name="Ma J."/>
        </authorList>
    </citation>
    <scope>NUCLEOTIDE SEQUENCE [LARGE SCALE GENOMIC DNA]</scope>
    <source>
        <strain evidence="8">JCM 17805</strain>
    </source>
</reference>
<comment type="similarity">
    <text evidence="1">Belongs to the Fur family.</text>
</comment>
<evidence type="ECO:0000313" key="8">
    <source>
        <dbReference type="Proteomes" id="UP001500604"/>
    </source>
</evidence>
<dbReference type="Gene3D" id="3.30.1490.190">
    <property type="match status" value="1"/>
</dbReference>
<evidence type="ECO:0000256" key="4">
    <source>
        <dbReference type="ARBA" id="ARBA00023015"/>
    </source>
</evidence>
<dbReference type="RefSeq" id="WP_345197781.1">
    <property type="nucleotide sequence ID" value="NZ_BAABFL010000451.1"/>
</dbReference>
<keyword evidence="4" id="KW-0805">Transcription regulation</keyword>
<keyword evidence="2" id="KW-0678">Repressor</keyword>
<dbReference type="InterPro" id="IPR036388">
    <property type="entry name" value="WH-like_DNA-bd_sf"/>
</dbReference>
<dbReference type="EMBL" id="BAABFL010000451">
    <property type="protein sequence ID" value="GAA4651408.1"/>
    <property type="molecule type" value="Genomic_DNA"/>
</dbReference>
<evidence type="ECO:0000256" key="5">
    <source>
        <dbReference type="ARBA" id="ARBA00023125"/>
    </source>
</evidence>